<name>A0AAD5C7Y4_AMBAR</name>
<accession>A0AAD5C7Y4</accession>
<comment type="caution">
    <text evidence="2">The sequence shown here is derived from an EMBL/GenBank/DDBJ whole genome shotgun (WGS) entry which is preliminary data.</text>
</comment>
<dbReference type="Proteomes" id="UP001206925">
    <property type="component" value="Unassembled WGS sequence"/>
</dbReference>
<keyword evidence="3" id="KW-1185">Reference proteome</keyword>
<feature type="non-terminal residue" evidence="2">
    <location>
        <position position="1"/>
    </location>
</feature>
<sequence length="118" mass="13485">MVHLVIITYFRRMWRCFCLVAQMGPSVTVSTIVIIMVGWWRLKCLAGLYSVAVEVGKSGFEFWKLVEGLDRERFHKVVLESVYQETMDGSSISSCCLYLYGSGWISKVMEFAAIKLVV</sequence>
<evidence type="ECO:0000313" key="3">
    <source>
        <dbReference type="Proteomes" id="UP001206925"/>
    </source>
</evidence>
<keyword evidence="1" id="KW-0812">Transmembrane</keyword>
<dbReference type="EMBL" id="JAMZMK010009198">
    <property type="protein sequence ID" value="KAI7736747.1"/>
    <property type="molecule type" value="Genomic_DNA"/>
</dbReference>
<evidence type="ECO:0008006" key="4">
    <source>
        <dbReference type="Google" id="ProtNLM"/>
    </source>
</evidence>
<organism evidence="2 3">
    <name type="scientific">Ambrosia artemisiifolia</name>
    <name type="common">Common ragweed</name>
    <dbReference type="NCBI Taxonomy" id="4212"/>
    <lineage>
        <taxon>Eukaryota</taxon>
        <taxon>Viridiplantae</taxon>
        <taxon>Streptophyta</taxon>
        <taxon>Embryophyta</taxon>
        <taxon>Tracheophyta</taxon>
        <taxon>Spermatophyta</taxon>
        <taxon>Magnoliopsida</taxon>
        <taxon>eudicotyledons</taxon>
        <taxon>Gunneridae</taxon>
        <taxon>Pentapetalae</taxon>
        <taxon>asterids</taxon>
        <taxon>campanulids</taxon>
        <taxon>Asterales</taxon>
        <taxon>Asteraceae</taxon>
        <taxon>Asteroideae</taxon>
        <taxon>Heliantheae alliance</taxon>
        <taxon>Heliantheae</taxon>
        <taxon>Ambrosia</taxon>
    </lineage>
</organism>
<feature type="transmembrane region" description="Helical" evidence="1">
    <location>
        <begin position="16"/>
        <end position="40"/>
    </location>
</feature>
<evidence type="ECO:0000313" key="2">
    <source>
        <dbReference type="EMBL" id="KAI7736747.1"/>
    </source>
</evidence>
<keyword evidence="1" id="KW-0472">Membrane</keyword>
<evidence type="ECO:0000256" key="1">
    <source>
        <dbReference type="SAM" id="Phobius"/>
    </source>
</evidence>
<proteinExistence type="predicted"/>
<reference evidence="2" key="1">
    <citation type="submission" date="2022-06" db="EMBL/GenBank/DDBJ databases">
        <title>Uncovering the hologenomic basis of an extraordinary plant invasion.</title>
        <authorList>
            <person name="Bieker V.C."/>
            <person name="Martin M.D."/>
            <person name="Gilbert T."/>
            <person name="Hodgins K."/>
            <person name="Battlay P."/>
            <person name="Petersen B."/>
            <person name="Wilson J."/>
        </authorList>
    </citation>
    <scope>NUCLEOTIDE SEQUENCE</scope>
    <source>
        <strain evidence="2">AA19_3_7</strain>
        <tissue evidence="2">Leaf</tissue>
    </source>
</reference>
<keyword evidence="1" id="KW-1133">Transmembrane helix</keyword>
<dbReference type="AlphaFoldDB" id="A0AAD5C7Y4"/>
<gene>
    <name evidence="2" type="ORF">M8C21_030227</name>
</gene>
<protein>
    <recommendedName>
        <fullName evidence="4">Transmembrane protein</fullName>
    </recommendedName>
</protein>